<dbReference type="Proteomes" id="UP001168575">
    <property type="component" value="Unassembled WGS sequence"/>
</dbReference>
<dbReference type="NCBIfam" id="TIGR03527">
    <property type="entry name" value="selenium_YedF"/>
    <property type="match status" value="1"/>
</dbReference>
<sequence length="123" mass="13434">MKHTQGERNLKMSGKVVCIATDKMGHGNDELGSKLMKAFVYALTEAEELPSHVLLYNGGAYLSQEGAETVEDLKKLEEKGVEILTCGTCTEFFNISETVAVGAITNMYEIVEICTEADSVIRP</sequence>
<proteinExistence type="predicted"/>
<accession>A0AA43RIC0</accession>
<keyword evidence="2" id="KW-1185">Reference proteome</keyword>
<evidence type="ECO:0000313" key="2">
    <source>
        <dbReference type="Proteomes" id="UP001168575"/>
    </source>
</evidence>
<dbReference type="SUPFAM" id="SSF75169">
    <property type="entry name" value="DsrEFH-like"/>
    <property type="match status" value="1"/>
</dbReference>
<dbReference type="EMBL" id="JAUMVS010000144">
    <property type="protein sequence ID" value="MDO4842334.1"/>
    <property type="molecule type" value="Genomic_DNA"/>
</dbReference>
<protein>
    <submittedName>
        <fullName evidence="1">Sulfurtransferase-like selenium metabolism protein YedF</fullName>
    </submittedName>
</protein>
<dbReference type="AlphaFoldDB" id="A0AA43RIC0"/>
<dbReference type="InterPro" id="IPR027396">
    <property type="entry name" value="DsrEFH-like"/>
</dbReference>
<name>A0AA43RIC0_9ACTN</name>
<organism evidence="1 2">
    <name type="scientific">Phoenicibacter congonensis</name>
    <dbReference type="NCBI Taxonomy" id="1944646"/>
    <lineage>
        <taxon>Bacteria</taxon>
        <taxon>Bacillati</taxon>
        <taxon>Actinomycetota</taxon>
        <taxon>Coriobacteriia</taxon>
        <taxon>Eggerthellales</taxon>
        <taxon>Eggerthellaceae</taxon>
        <taxon>Phoenicibacter</taxon>
    </lineage>
</organism>
<dbReference type="InterPro" id="IPR019870">
    <property type="entry name" value="Se_metab_YedF"/>
</dbReference>
<evidence type="ECO:0000313" key="1">
    <source>
        <dbReference type="EMBL" id="MDO4842334.1"/>
    </source>
</evidence>
<comment type="caution">
    <text evidence="1">The sequence shown here is derived from an EMBL/GenBank/DDBJ whole genome shotgun (WGS) entry which is preliminary data.</text>
</comment>
<gene>
    <name evidence="1" type="primary">yedF</name>
    <name evidence="1" type="ORF">Q3982_06635</name>
</gene>
<dbReference type="InterPro" id="IPR003787">
    <property type="entry name" value="Sulphur_relay_DsrE/F-like"/>
</dbReference>
<reference evidence="1" key="1">
    <citation type="submission" date="2023-07" db="EMBL/GenBank/DDBJ databases">
        <title>Between Cages and Wild: Unraveling the Impact of Captivity on Animal Microbiomes and Antimicrobial Resistance.</title>
        <authorList>
            <person name="Schmartz G.P."/>
            <person name="Rehner J."/>
            <person name="Schuff M.J."/>
            <person name="Becker S.L."/>
            <person name="Kravczyk M."/>
            <person name="Gurevich A."/>
            <person name="Francke R."/>
            <person name="Mueller R."/>
            <person name="Keller V."/>
            <person name="Keller A."/>
        </authorList>
    </citation>
    <scope>NUCLEOTIDE SEQUENCE</scope>
    <source>
        <strain evidence="1">S12M_St_49</strain>
    </source>
</reference>
<dbReference type="Pfam" id="PF02635">
    <property type="entry name" value="DsrE"/>
    <property type="match status" value="1"/>
</dbReference>
<dbReference type="Gene3D" id="3.40.1260.10">
    <property type="entry name" value="DsrEFH-like"/>
    <property type="match status" value="1"/>
</dbReference>